<dbReference type="RefSeq" id="XP_011301308.1">
    <property type="nucleotide sequence ID" value="XM_011303006.1"/>
</dbReference>
<organism evidence="12 13">
    <name type="scientific">Fopius arisanus</name>
    <dbReference type="NCBI Taxonomy" id="64838"/>
    <lineage>
        <taxon>Eukaryota</taxon>
        <taxon>Metazoa</taxon>
        <taxon>Ecdysozoa</taxon>
        <taxon>Arthropoda</taxon>
        <taxon>Hexapoda</taxon>
        <taxon>Insecta</taxon>
        <taxon>Pterygota</taxon>
        <taxon>Neoptera</taxon>
        <taxon>Endopterygota</taxon>
        <taxon>Hymenoptera</taxon>
        <taxon>Apocrita</taxon>
        <taxon>Ichneumonoidea</taxon>
        <taxon>Braconidae</taxon>
        <taxon>Opiinae</taxon>
        <taxon>Fopius</taxon>
    </lineage>
</organism>
<keyword evidence="4" id="KW-0378">Hydrolase</keyword>
<keyword evidence="12" id="KW-1185">Reference proteome</keyword>
<sequence>MEGEFNGIASSTEEIDKNYCKSSSPEGIGQCEDSGFASIAGFIPENDEQSKLAEAPVVQTRADRERQHQENLAAKREADLQYEKEKREQAYKRLMHLLKQSKFYSDFLLKKLSAPKPPKSSKRKLSDADIPLPAAKRSKRRYPTPEDDLKVSLPLRLQNRITRHGMKLSDKEIQAELAVIDDDEPPQDVITHPKYFTGELRDYQQEGLQWLKALYENGMSGILADEMGLGKTIQVIAMIAHLLEKRQAGPFLIIAPLSTIPNWLMEFERFAPKIPVVLLYGTSQERVQQARTIKKTASVDGFRTLPVVLTTYEIIIRDRKAIRGLKWRYIIMDEAQRIKNAECQLLQALKTCESSNRLLLTGTPLQNNLKELWSLLHFLMPQIFSDLAVFESWFDVKDFQHEEGTNRIIQQEEERKVLQSLREILKPFMLRRLKSDVCLDIPGKKEVMVYAPMSALQKQLYTAYLNRDIYAMYKTKPEPLIVDDEFGNRPKRRCTIKIRYPGSRSLENRYRTGTSSDDDSRSPTPDPDYSSSSLEAYFQSQDPSKFDSGHGVTQNEVAPPKTAIVEKAMENWTEHVDVTEDNCYYLFRLSFGSRQVMYRKIINHPYLIHLPLNDAGLPKVDEELITASGKFVVLDRMLKKLNEAGHKVLLFSTMKMILDVVEDYLSMRPWKYLRLDGEVDIETRKHSISLFNNDPQYFLFIITTRAGGVGLNLASADTVIIFDSDWNPQVDVQAMARCHRIGQNRPVVVYRLCTKGTFDEAIISRAEAKRKLEKLVISKEIEEMKLFNREGLIKLKILLDSSEQQVANSGKEFLSEEELEKLLDRSDLEVKV</sequence>
<feature type="region of interest" description="Disordered" evidence="9">
    <location>
        <begin position="506"/>
        <end position="533"/>
    </location>
</feature>
<accession>A0A9R1T2F8</accession>
<keyword evidence="7" id="KW-0175">Coiled coil</keyword>
<evidence type="ECO:0000256" key="4">
    <source>
        <dbReference type="ARBA" id="ARBA00022801"/>
    </source>
</evidence>
<comment type="similarity">
    <text evidence="2">Belongs to the SNF2/RAD54 helicase family.</text>
</comment>
<dbReference type="KEGG" id="fas:105265497"/>
<dbReference type="Pfam" id="PF00271">
    <property type="entry name" value="Helicase_C"/>
    <property type="match status" value="1"/>
</dbReference>
<evidence type="ECO:0000256" key="6">
    <source>
        <dbReference type="ARBA" id="ARBA00022840"/>
    </source>
</evidence>
<evidence type="ECO:0000256" key="7">
    <source>
        <dbReference type="ARBA" id="ARBA00023054"/>
    </source>
</evidence>
<dbReference type="Proteomes" id="UP000694866">
    <property type="component" value="Unplaced"/>
</dbReference>
<dbReference type="InterPro" id="IPR014001">
    <property type="entry name" value="Helicase_ATP-bd"/>
</dbReference>
<feature type="compositionally biased region" description="Basic and acidic residues" evidence="9">
    <location>
        <begin position="61"/>
        <end position="80"/>
    </location>
</feature>
<reference evidence="13" key="1">
    <citation type="submission" date="2025-08" db="UniProtKB">
        <authorList>
            <consortium name="RefSeq"/>
        </authorList>
    </citation>
    <scope>IDENTIFICATION</scope>
    <source>
        <strain evidence="13">USDA-PBARC FA_bdor</strain>
        <tissue evidence="13">Whole organism</tissue>
    </source>
</reference>
<dbReference type="InterPro" id="IPR001650">
    <property type="entry name" value="Helicase_C-like"/>
</dbReference>
<evidence type="ECO:0000256" key="5">
    <source>
        <dbReference type="ARBA" id="ARBA00022806"/>
    </source>
</evidence>
<evidence type="ECO:0000256" key="3">
    <source>
        <dbReference type="ARBA" id="ARBA00022741"/>
    </source>
</evidence>
<dbReference type="GO" id="GO:0005634">
    <property type="term" value="C:nucleus"/>
    <property type="evidence" value="ECO:0007669"/>
    <property type="project" value="UniProtKB-SubCell"/>
</dbReference>
<name>A0A9R1T2F8_9HYME</name>
<dbReference type="InterPro" id="IPR000330">
    <property type="entry name" value="SNF2_N"/>
</dbReference>
<gene>
    <name evidence="13" type="primary">LOC105265497</name>
</gene>
<proteinExistence type="inferred from homology"/>
<dbReference type="PANTHER" id="PTHR47161:SF1">
    <property type="entry name" value="LYMPHOID-SPECIFIC HELICASE"/>
    <property type="match status" value="1"/>
</dbReference>
<dbReference type="InterPro" id="IPR049730">
    <property type="entry name" value="SNF2/RAD54-like_C"/>
</dbReference>
<dbReference type="InterPro" id="IPR027417">
    <property type="entry name" value="P-loop_NTPase"/>
</dbReference>
<dbReference type="CDD" id="cd18793">
    <property type="entry name" value="SF2_C_SNF"/>
    <property type="match status" value="1"/>
</dbReference>
<dbReference type="Gene3D" id="3.40.50.10810">
    <property type="entry name" value="Tandem AAA-ATPase domain"/>
    <property type="match status" value="1"/>
</dbReference>
<dbReference type="InterPro" id="IPR038718">
    <property type="entry name" value="SNF2-like_sf"/>
</dbReference>
<dbReference type="GO" id="GO:0004386">
    <property type="term" value="F:helicase activity"/>
    <property type="evidence" value="ECO:0007669"/>
    <property type="project" value="UniProtKB-KW"/>
</dbReference>
<dbReference type="PANTHER" id="PTHR47161">
    <property type="entry name" value="LYMPHOID-SPECIFIC HELICASE"/>
    <property type="match status" value="1"/>
</dbReference>
<dbReference type="OrthoDB" id="448448at2759"/>
<dbReference type="GO" id="GO:0031508">
    <property type="term" value="P:pericentric heterochromatin formation"/>
    <property type="evidence" value="ECO:0007669"/>
    <property type="project" value="TreeGrafter"/>
</dbReference>
<dbReference type="AlphaFoldDB" id="A0A9R1T2F8"/>
<feature type="region of interest" description="Disordered" evidence="9">
    <location>
        <begin position="59"/>
        <end position="80"/>
    </location>
</feature>
<dbReference type="SMART" id="SM00487">
    <property type="entry name" value="DEXDc"/>
    <property type="match status" value="1"/>
</dbReference>
<evidence type="ECO:0000313" key="12">
    <source>
        <dbReference type="Proteomes" id="UP000694866"/>
    </source>
</evidence>
<dbReference type="SMART" id="SM00490">
    <property type="entry name" value="HELICc"/>
    <property type="match status" value="1"/>
</dbReference>
<keyword evidence="6" id="KW-0067">ATP-binding</keyword>
<feature type="region of interest" description="Disordered" evidence="9">
    <location>
        <begin position="114"/>
        <end position="147"/>
    </location>
</feature>
<keyword evidence="8" id="KW-0539">Nucleus</keyword>
<dbReference type="GO" id="GO:0006346">
    <property type="term" value="P:DNA methylation-dependent constitutive heterochromatin formation"/>
    <property type="evidence" value="ECO:0007669"/>
    <property type="project" value="TreeGrafter"/>
</dbReference>
<dbReference type="SUPFAM" id="SSF52540">
    <property type="entry name" value="P-loop containing nucleoside triphosphate hydrolases"/>
    <property type="match status" value="2"/>
</dbReference>
<dbReference type="PROSITE" id="PS51194">
    <property type="entry name" value="HELICASE_CTER"/>
    <property type="match status" value="1"/>
</dbReference>
<dbReference type="GO" id="GO:0005524">
    <property type="term" value="F:ATP binding"/>
    <property type="evidence" value="ECO:0007669"/>
    <property type="project" value="UniProtKB-KW"/>
</dbReference>
<dbReference type="FunFam" id="3.40.50.10810:FF:000015">
    <property type="entry name" value="lymphoid-specific helicase isoform X1"/>
    <property type="match status" value="1"/>
</dbReference>
<evidence type="ECO:0000313" key="13">
    <source>
        <dbReference type="RefSeq" id="XP_011301308.1"/>
    </source>
</evidence>
<evidence type="ECO:0000256" key="1">
    <source>
        <dbReference type="ARBA" id="ARBA00004123"/>
    </source>
</evidence>
<comment type="subcellular location">
    <subcellularLocation>
        <location evidence="1">Nucleus</location>
    </subcellularLocation>
</comment>
<feature type="domain" description="Helicase C-terminal" evidence="11">
    <location>
        <begin position="633"/>
        <end position="792"/>
    </location>
</feature>
<evidence type="ECO:0000256" key="9">
    <source>
        <dbReference type="SAM" id="MobiDB-lite"/>
    </source>
</evidence>
<dbReference type="Pfam" id="PF00176">
    <property type="entry name" value="SNF2-rel_dom"/>
    <property type="match status" value="1"/>
</dbReference>
<dbReference type="GO" id="GO:0003682">
    <property type="term" value="F:chromatin binding"/>
    <property type="evidence" value="ECO:0007669"/>
    <property type="project" value="TreeGrafter"/>
</dbReference>
<dbReference type="GO" id="GO:0016787">
    <property type="term" value="F:hydrolase activity"/>
    <property type="evidence" value="ECO:0007669"/>
    <property type="project" value="UniProtKB-KW"/>
</dbReference>
<keyword evidence="3" id="KW-0547">Nucleotide-binding</keyword>
<dbReference type="PROSITE" id="PS51192">
    <property type="entry name" value="HELICASE_ATP_BIND_1"/>
    <property type="match status" value="1"/>
</dbReference>
<evidence type="ECO:0000256" key="2">
    <source>
        <dbReference type="ARBA" id="ARBA00007025"/>
    </source>
</evidence>
<dbReference type="GO" id="GO:0005721">
    <property type="term" value="C:pericentric heterochromatin"/>
    <property type="evidence" value="ECO:0007669"/>
    <property type="project" value="TreeGrafter"/>
</dbReference>
<evidence type="ECO:0000259" key="11">
    <source>
        <dbReference type="PROSITE" id="PS51194"/>
    </source>
</evidence>
<evidence type="ECO:0000256" key="8">
    <source>
        <dbReference type="ARBA" id="ARBA00023242"/>
    </source>
</evidence>
<dbReference type="GeneID" id="105265497"/>
<feature type="domain" description="Helicase ATP-binding" evidence="10">
    <location>
        <begin position="212"/>
        <end position="382"/>
    </location>
</feature>
<dbReference type="Gene3D" id="3.40.50.300">
    <property type="entry name" value="P-loop containing nucleotide triphosphate hydrolases"/>
    <property type="match status" value="1"/>
</dbReference>
<protein>
    <submittedName>
        <fullName evidence="13">Lymphocyte-specific helicase-like</fullName>
    </submittedName>
</protein>
<evidence type="ECO:0000259" key="10">
    <source>
        <dbReference type="PROSITE" id="PS51192"/>
    </source>
</evidence>
<keyword evidence="5" id="KW-0347">Helicase</keyword>
<dbReference type="GO" id="GO:0044027">
    <property type="term" value="P:negative regulation of gene expression via chromosomal CpG island methylation"/>
    <property type="evidence" value="ECO:0007669"/>
    <property type="project" value="TreeGrafter"/>
</dbReference>